<reference evidence="2 3" key="1">
    <citation type="journal article" date="2012" name="Science">
        <title>The Paleozoic origin of enzymatic lignin decomposition reconstructed from 31 fungal genomes.</title>
        <authorList>
            <person name="Floudas D."/>
            <person name="Binder M."/>
            <person name="Riley R."/>
            <person name="Barry K."/>
            <person name="Blanchette R.A."/>
            <person name="Henrissat B."/>
            <person name="Martinez A.T."/>
            <person name="Otillar R."/>
            <person name="Spatafora J.W."/>
            <person name="Yadav J.S."/>
            <person name="Aerts A."/>
            <person name="Benoit I."/>
            <person name="Boyd A."/>
            <person name="Carlson A."/>
            <person name="Copeland A."/>
            <person name="Coutinho P.M."/>
            <person name="de Vries R.P."/>
            <person name="Ferreira P."/>
            <person name="Findley K."/>
            <person name="Foster B."/>
            <person name="Gaskell J."/>
            <person name="Glotzer D."/>
            <person name="Gorecki P."/>
            <person name="Heitman J."/>
            <person name="Hesse C."/>
            <person name="Hori C."/>
            <person name="Igarashi K."/>
            <person name="Jurgens J.A."/>
            <person name="Kallen N."/>
            <person name="Kersten P."/>
            <person name="Kohler A."/>
            <person name="Kuees U."/>
            <person name="Kumar T.K.A."/>
            <person name="Kuo A."/>
            <person name="LaButti K."/>
            <person name="Larrondo L.F."/>
            <person name="Lindquist E."/>
            <person name="Ling A."/>
            <person name="Lombard V."/>
            <person name="Lucas S."/>
            <person name="Lundell T."/>
            <person name="Martin R."/>
            <person name="McLaughlin D.J."/>
            <person name="Morgenstern I."/>
            <person name="Morin E."/>
            <person name="Murat C."/>
            <person name="Nagy L.G."/>
            <person name="Nolan M."/>
            <person name="Ohm R.A."/>
            <person name="Patyshakuliyeva A."/>
            <person name="Rokas A."/>
            <person name="Ruiz-Duenas F.J."/>
            <person name="Sabat G."/>
            <person name="Salamov A."/>
            <person name="Samejima M."/>
            <person name="Schmutz J."/>
            <person name="Slot J.C."/>
            <person name="St John F."/>
            <person name="Stenlid J."/>
            <person name="Sun H."/>
            <person name="Sun S."/>
            <person name="Syed K."/>
            <person name="Tsang A."/>
            <person name="Wiebenga A."/>
            <person name="Young D."/>
            <person name="Pisabarro A."/>
            <person name="Eastwood D.C."/>
            <person name="Martin F."/>
            <person name="Cullen D."/>
            <person name="Grigoriev I.V."/>
            <person name="Hibbett D.S."/>
        </authorList>
    </citation>
    <scope>NUCLEOTIDE SEQUENCE [LARGE SCALE GENOMIC DNA]</scope>
    <source>
        <strain evidence="2 3">MD-104</strain>
    </source>
</reference>
<dbReference type="EMBL" id="KB467843">
    <property type="protein sequence ID" value="PCH35345.1"/>
    <property type="molecule type" value="Genomic_DNA"/>
</dbReference>
<gene>
    <name evidence="2" type="ORF">WOLCODRAFT_19926</name>
</gene>
<keyword evidence="1" id="KW-0812">Transmembrane</keyword>
<evidence type="ECO:0000256" key="1">
    <source>
        <dbReference type="SAM" id="Phobius"/>
    </source>
</evidence>
<dbReference type="AlphaFoldDB" id="A0A2H3J0W9"/>
<protein>
    <submittedName>
        <fullName evidence="2">Uncharacterized protein</fullName>
    </submittedName>
</protein>
<name>A0A2H3J0W9_WOLCO</name>
<keyword evidence="1" id="KW-0472">Membrane</keyword>
<evidence type="ECO:0000313" key="2">
    <source>
        <dbReference type="EMBL" id="PCH35345.1"/>
    </source>
</evidence>
<feature type="transmembrane region" description="Helical" evidence="1">
    <location>
        <begin position="107"/>
        <end position="128"/>
    </location>
</feature>
<feature type="transmembrane region" description="Helical" evidence="1">
    <location>
        <begin position="152"/>
        <end position="178"/>
    </location>
</feature>
<evidence type="ECO:0000313" key="3">
    <source>
        <dbReference type="Proteomes" id="UP000218811"/>
    </source>
</evidence>
<sequence length="255" mass="28071">MSYPPESTLIVYSFVVVRSLFGGATAATFICLLRLLDTVIECLNITALWGYATEQFARNSSWYCTAIFNSSVSREGFYECYPLTQQAEEFLTNPPDARMAAESHSSAPVLSSALFSGAGLVIQVELVMSRLQLGLGFPGTQRPINGPPSNEYLGMILFGIHTGFSAIVDIIITVLLWINLRHGSFKSVAQIAQIIIFYENSSAWLAVQLIGSKSLPPFHGWNANYYYKTHIRVNARNYIKRAGVNADGIQLANLG</sequence>
<keyword evidence="1" id="KW-1133">Transmembrane helix</keyword>
<proteinExistence type="predicted"/>
<keyword evidence="3" id="KW-1185">Reference proteome</keyword>
<organism evidence="2 3">
    <name type="scientific">Wolfiporia cocos (strain MD-104)</name>
    <name type="common">Brown rot fungus</name>
    <dbReference type="NCBI Taxonomy" id="742152"/>
    <lineage>
        <taxon>Eukaryota</taxon>
        <taxon>Fungi</taxon>
        <taxon>Dikarya</taxon>
        <taxon>Basidiomycota</taxon>
        <taxon>Agaricomycotina</taxon>
        <taxon>Agaricomycetes</taxon>
        <taxon>Polyporales</taxon>
        <taxon>Phaeolaceae</taxon>
        <taxon>Wolfiporia</taxon>
    </lineage>
</organism>
<dbReference type="Proteomes" id="UP000218811">
    <property type="component" value="Unassembled WGS sequence"/>
</dbReference>
<accession>A0A2H3J0W9</accession>
<feature type="transmembrane region" description="Helical" evidence="1">
    <location>
        <begin position="12"/>
        <end position="36"/>
    </location>
</feature>